<evidence type="ECO:0000256" key="5">
    <source>
        <dbReference type="ARBA" id="ARBA00023128"/>
    </source>
</evidence>
<evidence type="ECO:0000256" key="4">
    <source>
        <dbReference type="ARBA" id="ARBA00022989"/>
    </source>
</evidence>
<keyword evidence="6" id="KW-0472">Membrane</keyword>
<gene>
    <name evidence="8" type="ORF">CJOHNSTONI_LOCUS5281</name>
</gene>
<evidence type="ECO:0000256" key="3">
    <source>
        <dbReference type="ARBA" id="ARBA00022692"/>
    </source>
</evidence>
<dbReference type="Pfam" id="PF04826">
    <property type="entry name" value="Arm_2"/>
    <property type="match status" value="1"/>
</dbReference>
<reference evidence="8" key="1">
    <citation type="submission" date="2021-09" db="EMBL/GenBank/DDBJ databases">
        <authorList>
            <consortium name="Pathogen Informatics"/>
        </authorList>
    </citation>
    <scope>NUCLEOTIDE SEQUENCE</scope>
</reference>
<protein>
    <recommendedName>
        <fullName evidence="7">Armadillo repeat-containing domain-containing protein</fullName>
    </recommendedName>
</protein>
<keyword evidence="4" id="KW-1133">Transmembrane helix</keyword>
<dbReference type="InterPro" id="IPR051303">
    <property type="entry name" value="Armcx_regulator"/>
</dbReference>
<keyword evidence="5" id="KW-0496">Mitochondrion</keyword>
<dbReference type="OrthoDB" id="10017790at2759"/>
<feature type="domain" description="Armadillo repeat-containing" evidence="7">
    <location>
        <begin position="97"/>
        <end position="267"/>
    </location>
</feature>
<dbReference type="SUPFAM" id="SSF48371">
    <property type="entry name" value="ARM repeat"/>
    <property type="match status" value="1"/>
</dbReference>
<dbReference type="InterPro" id="IPR011989">
    <property type="entry name" value="ARM-like"/>
</dbReference>
<dbReference type="PANTHER" id="PTHR15712">
    <property type="entry name" value="ARMADILLO REPEAT CONTAINING PROTEIN"/>
    <property type="match status" value="1"/>
</dbReference>
<proteinExistence type="predicted"/>
<dbReference type="EMBL" id="CAKAEH010001361">
    <property type="protein sequence ID" value="CAG9535221.1"/>
    <property type="molecule type" value="Genomic_DNA"/>
</dbReference>
<evidence type="ECO:0000259" key="7">
    <source>
        <dbReference type="Pfam" id="PF04826"/>
    </source>
</evidence>
<evidence type="ECO:0000313" key="9">
    <source>
        <dbReference type="Proteomes" id="UP000746747"/>
    </source>
</evidence>
<dbReference type="Gene3D" id="1.25.10.10">
    <property type="entry name" value="Leucine-rich Repeat Variant"/>
    <property type="match status" value="1"/>
</dbReference>
<dbReference type="PANTHER" id="PTHR15712:SF23">
    <property type="entry name" value="ARMADILLO REPEAT CONTAINING 10"/>
    <property type="match status" value="1"/>
</dbReference>
<sequence>MGQQQSAFVVEIASPRLGNFQSLPQTDPDEDERSSSQWRITVNPSANFFSTSDELKSLINKLYRTQNCCSLITPSEAKYLCTALKCIDISSDILLPLLTVISNATAYTANQYLFAQFGITEKVASMMKNCHAALPNSSKVMLLQCIANMATCRENIEILQQTIALVVKRLNSSLDMERTVAFQALTNLSYTITRSQVDSILPAIPVCLKRLWEKGEANINSLRLLVNLSCCPDMVPHILAAKTVTGLLSILDTDKPEILLRAITWLLCMSSAVHALSLTYEVIAPLNQDPFANPNYTIYFSIYAPKGRQELIKRLNSIAVGNDETALKAKTLLEILGKIPEARPLLSNLNRL</sequence>
<keyword evidence="3" id="KW-0812">Transmembrane</keyword>
<dbReference type="InterPro" id="IPR006911">
    <property type="entry name" value="ARM-rpt_dom"/>
</dbReference>
<organism evidence="8 9">
    <name type="scientific">Cercopithifilaria johnstoni</name>
    <dbReference type="NCBI Taxonomy" id="2874296"/>
    <lineage>
        <taxon>Eukaryota</taxon>
        <taxon>Metazoa</taxon>
        <taxon>Ecdysozoa</taxon>
        <taxon>Nematoda</taxon>
        <taxon>Chromadorea</taxon>
        <taxon>Rhabditida</taxon>
        <taxon>Spirurina</taxon>
        <taxon>Spiruromorpha</taxon>
        <taxon>Filarioidea</taxon>
        <taxon>Onchocercidae</taxon>
        <taxon>Cercopithifilaria</taxon>
    </lineage>
</organism>
<evidence type="ECO:0000256" key="1">
    <source>
        <dbReference type="ARBA" id="ARBA00004167"/>
    </source>
</evidence>
<dbReference type="GO" id="GO:0031966">
    <property type="term" value="C:mitochondrial membrane"/>
    <property type="evidence" value="ECO:0007669"/>
    <property type="project" value="UniProtKB-SubCell"/>
</dbReference>
<dbReference type="InterPro" id="IPR016024">
    <property type="entry name" value="ARM-type_fold"/>
</dbReference>
<accession>A0A8J2M4Y7</accession>
<keyword evidence="9" id="KW-1185">Reference proteome</keyword>
<evidence type="ECO:0000313" key="8">
    <source>
        <dbReference type="EMBL" id="CAG9535221.1"/>
    </source>
</evidence>
<dbReference type="Proteomes" id="UP000746747">
    <property type="component" value="Unassembled WGS sequence"/>
</dbReference>
<comment type="subcellular location">
    <subcellularLocation>
        <location evidence="1">Membrane</location>
        <topology evidence="1">Single-pass membrane protein</topology>
    </subcellularLocation>
    <subcellularLocation>
        <location evidence="2">Mitochondrion membrane</location>
    </subcellularLocation>
</comment>
<name>A0A8J2M4Y7_9BILA</name>
<evidence type="ECO:0000256" key="2">
    <source>
        <dbReference type="ARBA" id="ARBA00004325"/>
    </source>
</evidence>
<evidence type="ECO:0000256" key="6">
    <source>
        <dbReference type="ARBA" id="ARBA00023136"/>
    </source>
</evidence>
<comment type="caution">
    <text evidence="8">The sequence shown here is derived from an EMBL/GenBank/DDBJ whole genome shotgun (WGS) entry which is preliminary data.</text>
</comment>
<dbReference type="AlphaFoldDB" id="A0A8J2M4Y7"/>